<evidence type="ECO:0000313" key="2">
    <source>
        <dbReference type="EMBL" id="USQ77182.1"/>
    </source>
</evidence>
<feature type="transmembrane region" description="Helical" evidence="1">
    <location>
        <begin position="52"/>
        <end position="72"/>
    </location>
</feature>
<proteinExistence type="predicted"/>
<keyword evidence="1" id="KW-0472">Membrane</keyword>
<dbReference type="RefSeq" id="WP_252622049.1">
    <property type="nucleotide sequence ID" value="NZ_CP099490.1"/>
</dbReference>
<name>A0ABY4YK76_9MICO</name>
<feature type="transmembrane region" description="Helical" evidence="1">
    <location>
        <begin position="118"/>
        <end position="135"/>
    </location>
</feature>
<evidence type="ECO:0000256" key="1">
    <source>
        <dbReference type="SAM" id="Phobius"/>
    </source>
</evidence>
<protein>
    <recommendedName>
        <fullName evidence="4">Integral membrane protein</fullName>
    </recommendedName>
</protein>
<dbReference type="EMBL" id="CP099490">
    <property type="protein sequence ID" value="USQ77182.1"/>
    <property type="molecule type" value="Genomic_DNA"/>
</dbReference>
<reference evidence="2" key="1">
    <citation type="submission" date="2022-06" db="EMBL/GenBank/DDBJ databases">
        <title>Ornithinimicrobium JY.X270.</title>
        <authorList>
            <person name="Huang Y."/>
        </authorList>
    </citation>
    <scope>NUCLEOTIDE SEQUENCE</scope>
    <source>
        <strain evidence="2">JY.X270</strain>
    </source>
</reference>
<evidence type="ECO:0000313" key="3">
    <source>
        <dbReference type="Proteomes" id="UP001056535"/>
    </source>
</evidence>
<keyword evidence="3" id="KW-1185">Reference proteome</keyword>
<organism evidence="2 3">
    <name type="scientific">Ornithinimicrobium cryptoxanthini</name>
    <dbReference type="NCBI Taxonomy" id="2934161"/>
    <lineage>
        <taxon>Bacteria</taxon>
        <taxon>Bacillati</taxon>
        <taxon>Actinomycetota</taxon>
        <taxon>Actinomycetes</taxon>
        <taxon>Micrococcales</taxon>
        <taxon>Ornithinimicrobiaceae</taxon>
        <taxon>Ornithinimicrobium</taxon>
    </lineage>
</organism>
<gene>
    <name evidence="2" type="ORF">NF557_04510</name>
</gene>
<dbReference type="Proteomes" id="UP001056535">
    <property type="component" value="Chromosome"/>
</dbReference>
<keyword evidence="1" id="KW-0812">Transmembrane</keyword>
<keyword evidence="1" id="KW-1133">Transmembrane helix</keyword>
<feature type="transmembrane region" description="Helical" evidence="1">
    <location>
        <begin position="79"/>
        <end position="98"/>
    </location>
</feature>
<feature type="transmembrane region" description="Helical" evidence="1">
    <location>
        <begin position="21"/>
        <end position="40"/>
    </location>
</feature>
<sequence length="150" mass="16373">MSREEYADTQSTNPRTSGPGRLIIALYVVFVVGSLSRAGFQIATEWEQAPLAYSLSAFAGVVYVVAAVSLAIRGRRAWWVSLVAISTELVGVLAVGLWSVLDPAAFPDATVWSGFGRGYLYIPLVLPVAGLWWLWSTRPTATSRARRRGR</sequence>
<accession>A0ABY4YK76</accession>
<evidence type="ECO:0008006" key="4">
    <source>
        <dbReference type="Google" id="ProtNLM"/>
    </source>
</evidence>